<evidence type="ECO:0000313" key="3">
    <source>
        <dbReference type="Proteomes" id="UP000630615"/>
    </source>
</evidence>
<gene>
    <name evidence="2" type="ORF">GCM10011573_15950</name>
</gene>
<reference evidence="3" key="1">
    <citation type="journal article" date="2019" name="Int. J. Syst. Evol. Microbiol.">
        <title>The Global Catalogue of Microorganisms (GCM) 10K type strain sequencing project: providing services to taxonomists for standard genome sequencing and annotation.</title>
        <authorList>
            <consortium name="The Broad Institute Genomics Platform"/>
            <consortium name="The Broad Institute Genome Sequencing Center for Infectious Disease"/>
            <person name="Wu L."/>
            <person name="Ma J."/>
        </authorList>
    </citation>
    <scope>NUCLEOTIDE SEQUENCE [LARGE SCALE GENOMIC DNA]</scope>
    <source>
        <strain evidence="3">CGMCC 1.15942</strain>
    </source>
</reference>
<dbReference type="EMBL" id="BMKI01000002">
    <property type="protein sequence ID" value="GGC87043.1"/>
    <property type="molecule type" value="Genomic_DNA"/>
</dbReference>
<feature type="transmembrane region" description="Helical" evidence="1">
    <location>
        <begin position="31"/>
        <end position="51"/>
    </location>
</feature>
<keyword evidence="1" id="KW-1133">Transmembrane helix</keyword>
<dbReference type="Proteomes" id="UP000630615">
    <property type="component" value="Unassembled WGS sequence"/>
</dbReference>
<dbReference type="NCBIfam" id="NF041014">
    <property type="entry name" value="pilin_ComGG_2"/>
    <property type="match status" value="1"/>
</dbReference>
<keyword evidence="3" id="KW-1185">Reference proteome</keyword>
<evidence type="ECO:0000256" key="1">
    <source>
        <dbReference type="SAM" id="Phobius"/>
    </source>
</evidence>
<keyword evidence="1" id="KW-0812">Transmembrane</keyword>
<evidence type="ECO:0008006" key="4">
    <source>
        <dbReference type="Google" id="ProtNLM"/>
    </source>
</evidence>
<proteinExistence type="predicted"/>
<protein>
    <recommendedName>
        <fullName evidence="4">Competence protein ComGG</fullName>
    </recommendedName>
</protein>
<accession>A0ABQ1NZ27</accession>
<name>A0ABQ1NZ27_9ENTE</name>
<organism evidence="2 3">
    <name type="scientific">Enterococcus wangshanyuanii</name>
    <dbReference type="NCBI Taxonomy" id="2005703"/>
    <lineage>
        <taxon>Bacteria</taxon>
        <taxon>Bacillati</taxon>
        <taxon>Bacillota</taxon>
        <taxon>Bacilli</taxon>
        <taxon>Lactobacillales</taxon>
        <taxon>Enterococcaceae</taxon>
        <taxon>Enterococcus</taxon>
    </lineage>
</organism>
<evidence type="ECO:0000313" key="2">
    <source>
        <dbReference type="EMBL" id="GGC87043.1"/>
    </source>
</evidence>
<dbReference type="InterPro" id="IPR047665">
    <property type="entry name" value="ComGG_streptococcus-type"/>
</dbReference>
<sequence length="139" mass="16299">MWLFVQSLKMSNNIVQDGQLSREMKKKYRGGVLFTALLLVYLSSFLFLLVLEEFKLAQQFSQKTKDYYISKTMVSMFLSEVKQKNTPLEPKGSQEFSTGQLTYSYARKKLTIIVKINHTTYTFDEVYQPKVSKDKSRHQ</sequence>
<comment type="caution">
    <text evidence="2">The sequence shown here is derived from an EMBL/GenBank/DDBJ whole genome shotgun (WGS) entry which is preliminary data.</text>
</comment>
<keyword evidence="1" id="KW-0472">Membrane</keyword>